<dbReference type="CDD" id="cd07067">
    <property type="entry name" value="HP_PGM_like"/>
    <property type="match status" value="1"/>
</dbReference>
<dbReference type="Gene3D" id="3.40.50.1240">
    <property type="entry name" value="Phosphoglycerate mutase-like"/>
    <property type="match status" value="1"/>
</dbReference>
<dbReference type="PANTHER" id="PTHR48100:SF59">
    <property type="entry name" value="ADENOSYLCOBALAMIN_ALPHA-RIBAZOLE PHOSPHATASE"/>
    <property type="match status" value="1"/>
</dbReference>
<dbReference type="KEGG" id="atq:GH723_03570"/>
<feature type="active site" description="Tele-phosphohistidine intermediate" evidence="1">
    <location>
        <position position="96"/>
    </location>
</feature>
<dbReference type="PANTHER" id="PTHR48100">
    <property type="entry name" value="BROAD-SPECIFICITY PHOSPHATASE YOR283W-RELATED"/>
    <property type="match status" value="1"/>
</dbReference>
<evidence type="ECO:0000256" key="3">
    <source>
        <dbReference type="SAM" id="MobiDB-lite"/>
    </source>
</evidence>
<evidence type="ECO:0000256" key="1">
    <source>
        <dbReference type="PIRSR" id="PIRSR613078-1"/>
    </source>
</evidence>
<dbReference type="Pfam" id="PF00300">
    <property type="entry name" value="His_Phos_1"/>
    <property type="match status" value="1"/>
</dbReference>
<dbReference type="InterPro" id="IPR029033">
    <property type="entry name" value="His_PPase_superfam"/>
</dbReference>
<dbReference type="AlphaFoldDB" id="A0A5Q2RHA9"/>
<feature type="region of interest" description="Disordered" evidence="3">
    <location>
        <begin position="1"/>
        <end position="64"/>
    </location>
</feature>
<dbReference type="EMBL" id="CP045851">
    <property type="protein sequence ID" value="QGG94252.1"/>
    <property type="molecule type" value="Genomic_DNA"/>
</dbReference>
<protein>
    <recommendedName>
        <fullName evidence="6">Histidine phosphatase family protein</fullName>
    </recommendedName>
</protein>
<dbReference type="GO" id="GO:0016791">
    <property type="term" value="F:phosphatase activity"/>
    <property type="evidence" value="ECO:0007669"/>
    <property type="project" value="TreeGrafter"/>
</dbReference>
<evidence type="ECO:0000256" key="2">
    <source>
        <dbReference type="PIRSR" id="PIRSR613078-2"/>
    </source>
</evidence>
<evidence type="ECO:0000313" key="5">
    <source>
        <dbReference type="Proteomes" id="UP000334019"/>
    </source>
</evidence>
<evidence type="ECO:0008006" key="6">
    <source>
        <dbReference type="Google" id="ProtNLM"/>
    </source>
</evidence>
<dbReference type="GO" id="GO:0005737">
    <property type="term" value="C:cytoplasm"/>
    <property type="evidence" value="ECO:0007669"/>
    <property type="project" value="TreeGrafter"/>
</dbReference>
<organism evidence="4 5">
    <name type="scientific">Actinomarinicola tropica</name>
    <dbReference type="NCBI Taxonomy" id="2789776"/>
    <lineage>
        <taxon>Bacteria</taxon>
        <taxon>Bacillati</taxon>
        <taxon>Actinomycetota</taxon>
        <taxon>Acidimicrobiia</taxon>
        <taxon>Acidimicrobiales</taxon>
        <taxon>Iamiaceae</taxon>
        <taxon>Actinomarinicola</taxon>
    </lineage>
</organism>
<keyword evidence="5" id="KW-1185">Reference proteome</keyword>
<accession>A0A5Q2RHA9</accession>
<reference evidence="4 5" key="1">
    <citation type="submission" date="2019-11" db="EMBL/GenBank/DDBJ databases">
        <authorList>
            <person name="He Y."/>
        </authorList>
    </citation>
    <scope>NUCLEOTIDE SEQUENCE [LARGE SCALE GENOMIC DNA]</scope>
    <source>
        <strain evidence="4 5">SCSIO 58843</strain>
    </source>
</reference>
<dbReference type="SMART" id="SM00855">
    <property type="entry name" value="PGAM"/>
    <property type="match status" value="1"/>
</dbReference>
<proteinExistence type="predicted"/>
<feature type="active site" description="Proton donor/acceptor" evidence="1">
    <location>
        <position position="174"/>
    </location>
</feature>
<feature type="compositionally biased region" description="Low complexity" evidence="3">
    <location>
        <begin position="18"/>
        <end position="28"/>
    </location>
</feature>
<dbReference type="SUPFAM" id="SSF53254">
    <property type="entry name" value="Phosphoglycerate mutase-like"/>
    <property type="match status" value="1"/>
</dbReference>
<dbReference type="Proteomes" id="UP000334019">
    <property type="component" value="Chromosome"/>
</dbReference>
<name>A0A5Q2RHA9_9ACTN</name>
<dbReference type="InterPro" id="IPR013078">
    <property type="entry name" value="His_Pase_superF_clade-1"/>
</dbReference>
<feature type="compositionally biased region" description="Basic residues" evidence="3">
    <location>
        <begin position="29"/>
        <end position="51"/>
    </location>
</feature>
<gene>
    <name evidence="4" type="ORF">GH723_03570</name>
</gene>
<sequence>MHPGRAAPAGRHQRARAVPRPGAAGARSGPRRRGGSGRSLLHRPDRRHRRRGGDPRRRPRPQAARLELRRRRLGAAAGGSHPGRPVGLVNLVLVRHGAAHAGFHGVIGGPRGCAGLTDVGREQAAALRDHLARTGRVRADVLLSSTIPRAIETAEIIAPALGFETFPHEHDLCEVHTGEADGLEWAEYGVKYGGFDMEAEPDRVFAPQGESWNGFHTRVGQVLDRLADEYVGRTVVAVCHAGVIMASLRVLLGIPHPGTGTRIQPTNTGLTEWEWEKDRERWTLHSFNESVHLLEGASSQVEASHDR</sequence>
<dbReference type="InterPro" id="IPR050275">
    <property type="entry name" value="PGM_Phosphatase"/>
</dbReference>
<feature type="binding site" evidence="2">
    <location>
        <position position="149"/>
    </location>
    <ligand>
        <name>substrate</name>
    </ligand>
</feature>
<evidence type="ECO:0000313" key="4">
    <source>
        <dbReference type="EMBL" id="QGG94252.1"/>
    </source>
</evidence>